<dbReference type="GO" id="GO:0034511">
    <property type="term" value="F:U3 snoRNA binding"/>
    <property type="evidence" value="ECO:0007669"/>
    <property type="project" value="TreeGrafter"/>
</dbReference>
<dbReference type="InterPro" id="IPR013934">
    <property type="entry name" value="Utp13_C"/>
</dbReference>
<feature type="repeat" description="WD" evidence="5">
    <location>
        <begin position="112"/>
        <end position="131"/>
    </location>
</feature>
<name>A0A8K0GDR3_IGNLU</name>
<evidence type="ECO:0000313" key="8">
    <source>
        <dbReference type="Proteomes" id="UP000801492"/>
    </source>
</evidence>
<evidence type="ECO:0000256" key="5">
    <source>
        <dbReference type="PROSITE-ProRule" id="PRU00221"/>
    </source>
</evidence>
<comment type="subcellular location">
    <subcellularLocation>
        <location evidence="1">Nucleus</location>
        <location evidence="1">Nucleolus</location>
    </subcellularLocation>
</comment>
<organism evidence="7 8">
    <name type="scientific">Ignelater luminosus</name>
    <name type="common">Cucubano</name>
    <name type="synonym">Pyrophorus luminosus</name>
    <dbReference type="NCBI Taxonomy" id="2038154"/>
    <lineage>
        <taxon>Eukaryota</taxon>
        <taxon>Metazoa</taxon>
        <taxon>Ecdysozoa</taxon>
        <taxon>Arthropoda</taxon>
        <taxon>Hexapoda</taxon>
        <taxon>Insecta</taxon>
        <taxon>Pterygota</taxon>
        <taxon>Neoptera</taxon>
        <taxon>Endopterygota</taxon>
        <taxon>Coleoptera</taxon>
        <taxon>Polyphaga</taxon>
        <taxon>Elateriformia</taxon>
        <taxon>Elateroidea</taxon>
        <taxon>Elateridae</taxon>
        <taxon>Agrypninae</taxon>
        <taxon>Pyrophorini</taxon>
        <taxon>Ignelater</taxon>
    </lineage>
</organism>
<dbReference type="PANTHER" id="PTHR19854">
    <property type="entry name" value="TRANSDUCIN BETA-LIKE 3"/>
    <property type="match status" value="1"/>
</dbReference>
<dbReference type="GO" id="GO:0000480">
    <property type="term" value="P:endonucleolytic cleavage in 5'-ETS of tricistronic rRNA transcript (SSU-rRNA, 5.8S rRNA, LSU-rRNA)"/>
    <property type="evidence" value="ECO:0007669"/>
    <property type="project" value="TreeGrafter"/>
</dbReference>
<feature type="domain" description="U3 small nucleolar RNA-associated protein 13 C-terminal" evidence="6">
    <location>
        <begin position="645"/>
        <end position="776"/>
    </location>
</feature>
<dbReference type="InterPro" id="IPR019775">
    <property type="entry name" value="WD40_repeat_CS"/>
</dbReference>
<dbReference type="InterPro" id="IPR001680">
    <property type="entry name" value="WD40_rpt"/>
</dbReference>
<feature type="repeat" description="WD" evidence="5">
    <location>
        <begin position="182"/>
        <end position="223"/>
    </location>
</feature>
<dbReference type="PROSITE" id="PS50082">
    <property type="entry name" value="WD_REPEATS_2"/>
    <property type="match status" value="7"/>
</dbReference>
<dbReference type="InterPro" id="IPR020472">
    <property type="entry name" value="WD40_PAC1"/>
</dbReference>
<reference evidence="7" key="1">
    <citation type="submission" date="2019-08" db="EMBL/GenBank/DDBJ databases">
        <title>The genome of the North American firefly Photinus pyralis.</title>
        <authorList>
            <consortium name="Photinus pyralis genome working group"/>
            <person name="Fallon T.R."/>
            <person name="Sander Lower S.E."/>
            <person name="Weng J.-K."/>
        </authorList>
    </citation>
    <scope>NUCLEOTIDE SEQUENCE</scope>
    <source>
        <strain evidence="7">TRF0915ILg1</strain>
        <tissue evidence="7">Whole body</tissue>
    </source>
</reference>
<keyword evidence="3" id="KW-0677">Repeat</keyword>
<evidence type="ECO:0000259" key="6">
    <source>
        <dbReference type="Pfam" id="PF08625"/>
    </source>
</evidence>
<dbReference type="GO" id="GO:0032040">
    <property type="term" value="C:small-subunit processome"/>
    <property type="evidence" value="ECO:0007669"/>
    <property type="project" value="InterPro"/>
</dbReference>
<gene>
    <name evidence="7" type="ORF">ILUMI_05253</name>
</gene>
<dbReference type="SMART" id="SM00320">
    <property type="entry name" value="WD40"/>
    <property type="match status" value="13"/>
</dbReference>
<sequence>MSSKVKLKEAFDVDSKHGAFYTGGNIEWHQDILFCQTTSAVSLFNIENGVVTATVGEDNGEDADTIQTFTASSERIVTSHKSGLLKLWTRGGALQKVWKYIHKGPIARLVLNGEKLASGGSDGVIRLWDLQYQVCVLGLKECVGVINLVEFHPNKNILFGSGDDGKINAWDLDNKGQLYKTYNGHFSKVTSVAFHSDNKHFVSSSRDKVLILWNIEQNVAIRTVPVYEAIESVICLPNKFELPSLKISGKDEIFVASAGENAIIRIWDVTKSKEIYAQNNSFVSKSKEEGGLAIIKLLYNKDTNTLAVVSVDHNIILHDLKTFNCIKQFVGFSDEVLDLTHMGKNDSHVAVATNSQDIKLYENSTMNCQLLKGHTDIVLALKVSNANPNLLLSSAKDNTIRLWSLSLDGSVACVGIGMRHTGSVDTISFCNLTTNFAVSGSQDTCVKVWQIPQKLELNASLYCTHTEIAHQKGINCVVVSPNDKIIATASQDKTAKLWTDSLQLLGVLRGHRRGIWCIRFSPVDQVVLTSSTDCTIKLWSVTELNCLKTIEGHEASVHRAEFISNGLQILSAGADGLIKLFNLKTAECVQTLDQHEQRVWALAVKSDETGFITGGADSMLIKWKDVTEDRQMERTKKNEELVLQEQQLSNYIQNNQLLKALKLALRLERPLQVLRIVQNIIKQGESGLPETISILRNDQKEALLKCAIEWNTNSRNCQPAQLVLSILINELQGGDFRPVGLSSVLEGTLPYTERHFKRLTQLLQDLHFVKYTINCMQPHAKHSNV</sequence>
<dbReference type="CDD" id="cd00200">
    <property type="entry name" value="WD40"/>
    <property type="match status" value="2"/>
</dbReference>
<dbReference type="PROSITE" id="PS00678">
    <property type="entry name" value="WD_REPEATS_1"/>
    <property type="match status" value="2"/>
</dbReference>
<dbReference type="SUPFAM" id="SSF50978">
    <property type="entry name" value="WD40 repeat-like"/>
    <property type="match status" value="2"/>
</dbReference>
<accession>A0A8K0GDR3</accession>
<evidence type="ECO:0000256" key="3">
    <source>
        <dbReference type="ARBA" id="ARBA00022737"/>
    </source>
</evidence>
<dbReference type="PROSITE" id="PS50294">
    <property type="entry name" value="WD_REPEATS_REGION"/>
    <property type="match status" value="4"/>
</dbReference>
<keyword evidence="8" id="KW-1185">Reference proteome</keyword>
<dbReference type="InterPro" id="IPR015943">
    <property type="entry name" value="WD40/YVTN_repeat-like_dom_sf"/>
</dbReference>
<feature type="repeat" description="WD" evidence="5">
    <location>
        <begin position="508"/>
        <end position="549"/>
    </location>
</feature>
<evidence type="ECO:0000256" key="4">
    <source>
        <dbReference type="ARBA" id="ARBA00023242"/>
    </source>
</evidence>
<dbReference type="AlphaFoldDB" id="A0A8K0GDR3"/>
<keyword evidence="2 5" id="KW-0853">WD repeat</keyword>
<feature type="repeat" description="WD" evidence="5">
    <location>
        <begin position="467"/>
        <end position="498"/>
    </location>
</feature>
<dbReference type="OrthoDB" id="5414888at2759"/>
<evidence type="ECO:0000256" key="2">
    <source>
        <dbReference type="ARBA" id="ARBA00022574"/>
    </source>
</evidence>
<dbReference type="GO" id="GO:0030686">
    <property type="term" value="C:90S preribosome"/>
    <property type="evidence" value="ECO:0007669"/>
    <property type="project" value="TreeGrafter"/>
</dbReference>
<feature type="repeat" description="WD" evidence="5">
    <location>
        <begin position="550"/>
        <end position="591"/>
    </location>
</feature>
<dbReference type="Gene3D" id="2.130.10.10">
    <property type="entry name" value="YVTN repeat-like/Quinoprotein amine dehydrogenase"/>
    <property type="match status" value="4"/>
</dbReference>
<dbReference type="PANTHER" id="PTHR19854:SF15">
    <property type="entry name" value="TRANSDUCIN BETA-LIKE PROTEIN 3"/>
    <property type="match status" value="1"/>
</dbReference>
<dbReference type="EMBL" id="VTPC01001942">
    <property type="protein sequence ID" value="KAF2900930.1"/>
    <property type="molecule type" value="Genomic_DNA"/>
</dbReference>
<evidence type="ECO:0000313" key="7">
    <source>
        <dbReference type="EMBL" id="KAF2900930.1"/>
    </source>
</evidence>
<keyword evidence="4" id="KW-0539">Nucleus</keyword>
<dbReference type="Proteomes" id="UP000801492">
    <property type="component" value="Unassembled WGS sequence"/>
</dbReference>
<feature type="repeat" description="WD" evidence="5">
    <location>
        <begin position="371"/>
        <end position="406"/>
    </location>
</feature>
<dbReference type="PRINTS" id="PR00320">
    <property type="entry name" value="GPROTEINBRPT"/>
</dbReference>
<comment type="caution">
    <text evidence="7">The sequence shown here is derived from an EMBL/GenBank/DDBJ whole genome shotgun (WGS) entry which is preliminary data.</text>
</comment>
<dbReference type="GO" id="GO:0000472">
    <property type="term" value="P:endonucleolytic cleavage to generate mature 5'-end of SSU-rRNA from (SSU-rRNA, 5.8S rRNA, LSU-rRNA)"/>
    <property type="evidence" value="ECO:0007669"/>
    <property type="project" value="TreeGrafter"/>
</dbReference>
<dbReference type="InterPro" id="IPR036322">
    <property type="entry name" value="WD40_repeat_dom_sf"/>
</dbReference>
<dbReference type="Pfam" id="PF08625">
    <property type="entry name" value="Utp13"/>
    <property type="match status" value="1"/>
</dbReference>
<dbReference type="Pfam" id="PF00400">
    <property type="entry name" value="WD40"/>
    <property type="match status" value="8"/>
</dbReference>
<protein>
    <recommendedName>
        <fullName evidence="6">U3 small nucleolar RNA-associated protein 13 C-terminal domain-containing protein</fullName>
    </recommendedName>
</protein>
<proteinExistence type="predicted"/>
<evidence type="ECO:0000256" key="1">
    <source>
        <dbReference type="ARBA" id="ARBA00004604"/>
    </source>
</evidence>
<feature type="repeat" description="WD" evidence="5">
    <location>
        <begin position="146"/>
        <end position="180"/>
    </location>
</feature>